<name>A0A0G2AJ61_9BACT</name>
<comment type="similarity">
    <text evidence="2">Belongs to the Nudix hydrolase family.</text>
</comment>
<dbReference type="PANTHER" id="PTHR16099:SF5">
    <property type="entry name" value="NUCLEOTIDE TRIPHOSPHATE DIPHOSPHATASE NUDT15"/>
    <property type="match status" value="1"/>
</dbReference>
<sequence length="237" mass="27392">MNTQRPKVGVGVIIVKDKKVLMGLRKPKHGAQTWHPPGGHLEFGESWEECARRETREEAGIEITNVRFVAAVNDIYPQEQLHYVTIFMRADYLSGEPRACEPEKCSGWDWYTWETVPVPRFTPVDLLFQQGYHPLSIPYDKLIRDRMADIIESHGDVAITYTADVIDYRKRLRAKLIEEVLEYLESGETEELADILEVIHSLTALDGTPREQLQLIQTKKREERGGFDNRTVLKETR</sequence>
<dbReference type="GO" id="GO:0035539">
    <property type="term" value="F:8-oxo-7,8-dihydrodeoxyguanosine triphosphate pyrophosphatase activity"/>
    <property type="evidence" value="ECO:0007669"/>
    <property type="project" value="TreeGrafter"/>
</dbReference>
<dbReference type="InterPro" id="IPR038735">
    <property type="entry name" value="MSMEG_1276-like_NTP-PPase_dom"/>
</dbReference>
<dbReference type="PRINTS" id="PR00502">
    <property type="entry name" value="NUDIXFAMILY"/>
</dbReference>
<dbReference type="EMBL" id="LCRH01000022">
    <property type="protein sequence ID" value="KKW32609.1"/>
    <property type="molecule type" value="Genomic_DNA"/>
</dbReference>
<dbReference type="PANTHER" id="PTHR16099">
    <property type="entry name" value="8-OXO-DGTP DIPHOSPHATES NUDT15"/>
    <property type="match status" value="1"/>
</dbReference>
<dbReference type="InterPro" id="IPR020476">
    <property type="entry name" value="Nudix_hydrolase"/>
</dbReference>
<evidence type="ECO:0000313" key="4">
    <source>
        <dbReference type="EMBL" id="KKW32609.1"/>
    </source>
</evidence>
<evidence type="ECO:0000259" key="3">
    <source>
        <dbReference type="PROSITE" id="PS51462"/>
    </source>
</evidence>
<feature type="domain" description="Nudix hydrolase" evidence="3">
    <location>
        <begin position="5"/>
        <end position="132"/>
    </location>
</feature>
<keyword evidence="1 2" id="KW-0378">Hydrolase</keyword>
<dbReference type="AlphaFoldDB" id="A0A0G2AJ61"/>
<dbReference type="Proteomes" id="UP000034054">
    <property type="component" value="Unassembled WGS sequence"/>
</dbReference>
<dbReference type="InterPro" id="IPR015797">
    <property type="entry name" value="NUDIX_hydrolase-like_dom_sf"/>
</dbReference>
<proteinExistence type="inferred from homology"/>
<dbReference type="CDD" id="cd11532">
    <property type="entry name" value="NTP-PPase_COG4997"/>
    <property type="match status" value="1"/>
</dbReference>
<dbReference type="Gene3D" id="3.90.79.10">
    <property type="entry name" value="Nucleoside Triphosphate Pyrophosphohydrolase"/>
    <property type="match status" value="1"/>
</dbReference>
<organism evidence="4 5">
    <name type="scientific">Candidatus Uhrbacteria bacterium GW2011_GWA2_52_8d</name>
    <dbReference type="NCBI Taxonomy" id="1618979"/>
    <lineage>
        <taxon>Bacteria</taxon>
        <taxon>Candidatus Uhriibacteriota</taxon>
    </lineage>
</organism>
<dbReference type="PATRIC" id="fig|1618979.3.peg.390"/>
<evidence type="ECO:0000256" key="2">
    <source>
        <dbReference type="RuleBase" id="RU003476"/>
    </source>
</evidence>
<reference evidence="4 5" key="1">
    <citation type="journal article" date="2015" name="Nature">
        <title>rRNA introns, odd ribosomes, and small enigmatic genomes across a large radiation of phyla.</title>
        <authorList>
            <person name="Brown C.T."/>
            <person name="Hug L.A."/>
            <person name="Thomas B.C."/>
            <person name="Sharon I."/>
            <person name="Castelle C.J."/>
            <person name="Singh A."/>
            <person name="Wilkins M.J."/>
            <person name="Williams K.H."/>
            <person name="Banfield J.F."/>
        </authorList>
    </citation>
    <scope>NUCLEOTIDE SEQUENCE [LARGE SCALE GENOMIC DNA]</scope>
</reference>
<dbReference type="GO" id="GO:0006203">
    <property type="term" value="P:dGTP catabolic process"/>
    <property type="evidence" value="ECO:0007669"/>
    <property type="project" value="TreeGrafter"/>
</dbReference>
<comment type="caution">
    <text evidence="4">The sequence shown here is derived from an EMBL/GenBank/DDBJ whole genome shotgun (WGS) entry which is preliminary data.</text>
</comment>
<dbReference type="CDD" id="cd04678">
    <property type="entry name" value="NUDIX_MTH2_Nudt15"/>
    <property type="match status" value="1"/>
</dbReference>
<protein>
    <recommendedName>
        <fullName evidence="3">Nudix hydrolase domain-containing protein</fullName>
    </recommendedName>
</protein>
<dbReference type="PROSITE" id="PS51462">
    <property type="entry name" value="NUDIX"/>
    <property type="match status" value="1"/>
</dbReference>
<dbReference type="Pfam" id="PF00293">
    <property type="entry name" value="NUDIX"/>
    <property type="match status" value="1"/>
</dbReference>
<evidence type="ECO:0000313" key="5">
    <source>
        <dbReference type="Proteomes" id="UP000034054"/>
    </source>
</evidence>
<dbReference type="InterPro" id="IPR020084">
    <property type="entry name" value="NUDIX_hydrolase_CS"/>
</dbReference>
<gene>
    <name evidence="4" type="ORF">UY76_C0022G0009</name>
</gene>
<dbReference type="FunFam" id="3.90.79.10:FF:000060">
    <property type="entry name" value="Nudix hydrolase 1"/>
    <property type="match status" value="1"/>
</dbReference>
<dbReference type="InterPro" id="IPR000086">
    <property type="entry name" value="NUDIX_hydrolase_dom"/>
</dbReference>
<accession>A0A0G2AJ61</accession>
<evidence type="ECO:0000256" key="1">
    <source>
        <dbReference type="ARBA" id="ARBA00022801"/>
    </source>
</evidence>
<dbReference type="PROSITE" id="PS00893">
    <property type="entry name" value="NUDIX_BOX"/>
    <property type="match status" value="1"/>
</dbReference>
<dbReference type="SUPFAM" id="SSF55811">
    <property type="entry name" value="Nudix"/>
    <property type="match status" value="1"/>
</dbReference>
<dbReference type="GO" id="GO:0005829">
    <property type="term" value="C:cytosol"/>
    <property type="evidence" value="ECO:0007669"/>
    <property type="project" value="TreeGrafter"/>
</dbReference>